<evidence type="ECO:0000313" key="3">
    <source>
        <dbReference type="Proteomes" id="UP000823613"/>
    </source>
</evidence>
<dbReference type="AlphaFoldDB" id="A0A9D9DIQ2"/>
<dbReference type="Proteomes" id="UP000823613">
    <property type="component" value="Unassembled WGS sequence"/>
</dbReference>
<sequence>MHKIKSYLGILSISGVSTSLLSVGLASFLIGGNSKIEGNFSIELGDIQYKNLNILNLSFPNEIIFDWNIEQLNSGQSNLNFVITGTIENYDIDWNEINFYLQVDKEHRENYYYLIDNGYLIEPKINSLTKECSLLTEGRTGTFYQNDLYNSAGIIKRDFILNYAFEYGSFFNFLSPNEFFNSNISNDFKAGNEYTDEEIKEIHNKFSILEDAKFTIYIDSTKENDKYALTFNANGGNFGNNETITFNNLDYHSIINPPIPSKAGEIFSDWGTISNVTYTPNTRIYLNELVDNRIHSITLNANWATLTSSLNINVLSSEEYIDAEVEVQIYSLFQEDITKQNLNNGINSISVNIGDTLIFTKLINVDDISFNNLEYDSDLDRYVVSGLNPSMTITPKKKISLNTEFSSTGITNPYNASFTILVEDGKSFNVTYEDISTHSIVLGDGIKFRIENALGFKNLEVENAILEDGWYILEENTLIKVTLSEKVNVSLVYDSTGVTKPIGEIDYYLDINDVRTQNQISYGNSSIVIAYDDLFLINDLHGLDSFEVDGAVLSDGKYKPNSNNVAITFKPKESLDIKYKKVDNDSKTPTISFDLKNDLGFSRSFNDVSCNASEGIIAENLFVEGDYINFTSWDNVDSDPVADKNVISVNPSECLLKDTLVLMADLTMKKVQDLNLGDLVLVFNHETGLIDKSPIIFINHKNEKEKEVNILKLKFDDDSSLEIVKDHALFDINLNKYVVISSNTVDKFINHKFYCYDGKRSYLVKLIDFEIYSSEENMYCPVTAFHMNLFANNILTMPTLSYDITGLYNIFKLDKGMKYDTKSKSEDIARYGLFSYEEFIKIIKISKEAFDVSPAVYLKVSLGKKLITKKQIKLIVNYLLNNSLIS</sequence>
<organism evidence="2 3">
    <name type="scientific">Candidatus Onthovivens merdipullorum</name>
    <dbReference type="NCBI Taxonomy" id="2840889"/>
    <lineage>
        <taxon>Bacteria</taxon>
        <taxon>Bacillati</taxon>
        <taxon>Bacillota</taxon>
        <taxon>Bacilli</taxon>
        <taxon>Bacillales</taxon>
        <taxon>Candidatus Onthovivens</taxon>
    </lineage>
</organism>
<proteinExistence type="predicted"/>
<evidence type="ECO:0000256" key="1">
    <source>
        <dbReference type="SAM" id="Phobius"/>
    </source>
</evidence>
<dbReference type="GO" id="GO:0016539">
    <property type="term" value="P:intein-mediated protein splicing"/>
    <property type="evidence" value="ECO:0007669"/>
    <property type="project" value="InterPro"/>
</dbReference>
<keyword evidence="1" id="KW-0472">Membrane</keyword>
<dbReference type="PROSITE" id="PS50817">
    <property type="entry name" value="INTEIN_N_TER"/>
    <property type="match status" value="1"/>
</dbReference>
<dbReference type="InterPro" id="IPR006141">
    <property type="entry name" value="Intein_N"/>
</dbReference>
<dbReference type="Gene3D" id="2.170.16.10">
    <property type="entry name" value="Hedgehog/Intein (Hint) domain"/>
    <property type="match status" value="1"/>
</dbReference>
<accession>A0A9D9DIQ2</accession>
<evidence type="ECO:0000313" key="2">
    <source>
        <dbReference type="EMBL" id="MBO8427231.1"/>
    </source>
</evidence>
<evidence type="ECO:0008006" key="4">
    <source>
        <dbReference type="Google" id="ProtNLM"/>
    </source>
</evidence>
<keyword evidence="1" id="KW-0812">Transmembrane</keyword>
<protein>
    <recommendedName>
        <fullName evidence="4">Hint domain-containing protein</fullName>
    </recommendedName>
</protein>
<feature type="transmembrane region" description="Helical" evidence="1">
    <location>
        <begin position="7"/>
        <end position="30"/>
    </location>
</feature>
<keyword evidence="1" id="KW-1133">Transmembrane helix</keyword>
<dbReference type="EMBL" id="JADIMY010000028">
    <property type="protein sequence ID" value="MBO8427231.1"/>
    <property type="molecule type" value="Genomic_DNA"/>
</dbReference>
<reference evidence="2" key="1">
    <citation type="submission" date="2020-10" db="EMBL/GenBank/DDBJ databases">
        <authorList>
            <person name="Gilroy R."/>
        </authorList>
    </citation>
    <scope>NUCLEOTIDE SEQUENCE</scope>
    <source>
        <strain evidence="2">11159</strain>
    </source>
</reference>
<name>A0A9D9DIQ2_9BACL</name>
<reference evidence="2" key="2">
    <citation type="journal article" date="2021" name="PeerJ">
        <title>Extensive microbial diversity within the chicken gut microbiome revealed by metagenomics and culture.</title>
        <authorList>
            <person name="Gilroy R."/>
            <person name="Ravi A."/>
            <person name="Getino M."/>
            <person name="Pursley I."/>
            <person name="Horton D.L."/>
            <person name="Alikhan N.F."/>
            <person name="Baker D."/>
            <person name="Gharbi K."/>
            <person name="Hall N."/>
            <person name="Watson M."/>
            <person name="Adriaenssens E.M."/>
            <person name="Foster-Nyarko E."/>
            <person name="Jarju S."/>
            <person name="Secka A."/>
            <person name="Antonio M."/>
            <person name="Oren A."/>
            <person name="Chaudhuri R.R."/>
            <person name="La Ragione R."/>
            <person name="Hildebrand F."/>
            <person name="Pallen M.J."/>
        </authorList>
    </citation>
    <scope>NUCLEOTIDE SEQUENCE</scope>
    <source>
        <strain evidence="2">11159</strain>
    </source>
</reference>
<dbReference type="CDD" id="cd00081">
    <property type="entry name" value="Hint"/>
    <property type="match status" value="1"/>
</dbReference>
<dbReference type="InterPro" id="IPR036844">
    <property type="entry name" value="Hint_dom_sf"/>
</dbReference>
<dbReference type="SUPFAM" id="SSF51294">
    <property type="entry name" value="Hedgehog/intein (Hint) domain"/>
    <property type="match status" value="1"/>
</dbReference>
<gene>
    <name evidence="2" type="ORF">IAC58_01565</name>
</gene>
<comment type="caution">
    <text evidence="2">The sequence shown here is derived from an EMBL/GenBank/DDBJ whole genome shotgun (WGS) entry which is preliminary data.</text>
</comment>